<keyword evidence="17" id="KW-1185">Reference proteome</keyword>
<evidence type="ECO:0000256" key="4">
    <source>
        <dbReference type="ARBA" id="ARBA00022679"/>
    </source>
</evidence>
<dbReference type="InterPro" id="IPR000504">
    <property type="entry name" value="RRM_dom"/>
</dbReference>
<evidence type="ECO:0000256" key="1">
    <source>
        <dbReference type="ARBA" id="ARBA00004477"/>
    </source>
</evidence>
<feature type="compositionally biased region" description="Basic and acidic residues" evidence="12">
    <location>
        <begin position="336"/>
        <end position="346"/>
    </location>
</feature>
<dbReference type="GO" id="GO:0004168">
    <property type="term" value="F:dolichol kinase activity"/>
    <property type="evidence" value="ECO:0007669"/>
    <property type="project" value="UniProtKB-EC"/>
</dbReference>
<dbReference type="SMART" id="SM00360">
    <property type="entry name" value="RRM"/>
    <property type="match status" value="1"/>
</dbReference>
<dbReference type="PANTHER" id="PTHR13205">
    <property type="entry name" value="TRANSMEMBRANE PROTEIN 15-RELATED"/>
    <property type="match status" value="1"/>
</dbReference>
<dbReference type="Gene3D" id="3.30.70.330">
    <property type="match status" value="1"/>
</dbReference>
<organism evidence="16 17">
    <name type="scientific">Pichia californica</name>
    <dbReference type="NCBI Taxonomy" id="460514"/>
    <lineage>
        <taxon>Eukaryota</taxon>
        <taxon>Fungi</taxon>
        <taxon>Dikarya</taxon>
        <taxon>Ascomycota</taxon>
        <taxon>Saccharomycotina</taxon>
        <taxon>Pichiomycetes</taxon>
        <taxon>Pichiales</taxon>
        <taxon>Pichiaceae</taxon>
        <taxon>Pichia</taxon>
    </lineage>
</organism>
<comment type="caution">
    <text evidence="16">The sequence shown here is derived from an EMBL/GenBank/DDBJ whole genome shotgun (WGS) entry which is preliminary data.</text>
</comment>
<dbReference type="SMART" id="SM00715">
    <property type="entry name" value="LA"/>
    <property type="match status" value="1"/>
</dbReference>
<sequence length="390" mass="45150">ILIIIEILRFNELPPFGKLIKNFFIKFQDEKDNKNEIILSYIYLILGISLPLWINNVNKLRESSYIGLISLGLGDSFASLIGSLIGKFKWPNSNKTIEGSISMVIGMMIGFYILDYYMVGISNLEMLSWSNRLLSSILCALFEGIVDVNDNLFMADDETTQQNILKQVEFYFSESNLLNDKFLFTTQNANDGWVPIQTISQFERMKKYRPIEIIVKSLRNSKDLLEVSENGEMVRRKIPLPKNYNEIQLNINKRSIFVEKLPTNLNLDDLLTFFQLIAPVNQVRMKKNKDKIFTGCCIVEFKNSIDAEKILNSENKLKYNNEIELEIISKSAYDESKAQKFGERRGNKGGSKNKRRGRKDDKDDESTKDDVRKRDASPVREEKPEKERED</sequence>
<evidence type="ECO:0000256" key="5">
    <source>
        <dbReference type="ARBA" id="ARBA00022692"/>
    </source>
</evidence>
<dbReference type="InterPro" id="IPR002344">
    <property type="entry name" value="Lupus_La"/>
</dbReference>
<feature type="transmembrane region" description="Helical" evidence="13">
    <location>
        <begin position="37"/>
        <end position="54"/>
    </location>
</feature>
<evidence type="ECO:0000256" key="7">
    <source>
        <dbReference type="ARBA" id="ARBA00022824"/>
    </source>
</evidence>
<evidence type="ECO:0000256" key="11">
    <source>
        <dbReference type="PROSITE-ProRule" id="PRU00332"/>
    </source>
</evidence>
<evidence type="ECO:0000259" key="14">
    <source>
        <dbReference type="PROSITE" id="PS50102"/>
    </source>
</evidence>
<keyword evidence="9 13" id="KW-1133">Transmembrane helix</keyword>
<protein>
    <recommendedName>
        <fullName evidence="3">dolichol kinase</fullName>
        <ecNumber evidence="3">2.7.1.108</ecNumber>
    </recommendedName>
</protein>
<name>A0A9P6WID8_9ASCO</name>
<dbReference type="GO" id="GO:1990904">
    <property type="term" value="C:ribonucleoprotein complex"/>
    <property type="evidence" value="ECO:0007669"/>
    <property type="project" value="InterPro"/>
</dbReference>
<accession>A0A9P6WID8</accession>
<comment type="similarity">
    <text evidence="2">Belongs to the polyprenol kinase family.</text>
</comment>
<dbReference type="EMBL" id="PUHW01000275">
    <property type="protein sequence ID" value="KAG0687344.1"/>
    <property type="molecule type" value="Genomic_DNA"/>
</dbReference>
<keyword evidence="8 11" id="KW-0694">RNA-binding</keyword>
<evidence type="ECO:0000256" key="8">
    <source>
        <dbReference type="ARBA" id="ARBA00022884"/>
    </source>
</evidence>
<keyword evidence="5 13" id="KW-0812">Transmembrane</keyword>
<dbReference type="GO" id="GO:0043048">
    <property type="term" value="P:dolichyl monophosphate biosynthetic process"/>
    <property type="evidence" value="ECO:0007669"/>
    <property type="project" value="TreeGrafter"/>
</dbReference>
<dbReference type="InterPro" id="IPR035979">
    <property type="entry name" value="RBD_domain_sf"/>
</dbReference>
<dbReference type="Gene3D" id="1.10.10.10">
    <property type="entry name" value="Winged helix-like DNA-binding domain superfamily/Winged helix DNA-binding domain"/>
    <property type="match status" value="1"/>
</dbReference>
<comment type="subcellular location">
    <subcellularLocation>
        <location evidence="1">Endoplasmic reticulum membrane</location>
        <topology evidence="1">Multi-pass membrane protein</topology>
    </subcellularLocation>
</comment>
<dbReference type="EC" id="2.7.1.108" evidence="3"/>
<evidence type="ECO:0000256" key="2">
    <source>
        <dbReference type="ARBA" id="ARBA00010794"/>
    </source>
</evidence>
<reference evidence="16" key="1">
    <citation type="submission" date="2020-11" db="EMBL/GenBank/DDBJ databases">
        <title>Kefir isolates.</title>
        <authorList>
            <person name="Marcisauskas S."/>
            <person name="Kim Y."/>
            <person name="Blasche S."/>
        </authorList>
    </citation>
    <scope>NUCLEOTIDE SEQUENCE</scope>
    <source>
        <strain evidence="16">Olga-1</strain>
    </source>
</reference>
<dbReference type="InterPro" id="IPR036388">
    <property type="entry name" value="WH-like_DNA-bd_sf"/>
</dbReference>
<dbReference type="InterPro" id="IPR036390">
    <property type="entry name" value="WH_DNA-bd_sf"/>
</dbReference>
<feature type="region of interest" description="Disordered" evidence="12">
    <location>
        <begin position="336"/>
        <end position="390"/>
    </location>
</feature>
<dbReference type="GO" id="GO:0005789">
    <property type="term" value="C:endoplasmic reticulum membrane"/>
    <property type="evidence" value="ECO:0007669"/>
    <property type="project" value="UniProtKB-SubCell"/>
</dbReference>
<dbReference type="PANTHER" id="PTHR13205:SF15">
    <property type="entry name" value="DOLICHOL KINASE"/>
    <property type="match status" value="1"/>
</dbReference>
<evidence type="ECO:0000256" key="10">
    <source>
        <dbReference type="ARBA" id="ARBA00023136"/>
    </source>
</evidence>
<dbReference type="SUPFAM" id="SSF46785">
    <property type="entry name" value="Winged helix' DNA-binding domain"/>
    <property type="match status" value="1"/>
</dbReference>
<dbReference type="Proteomes" id="UP000697127">
    <property type="component" value="Unassembled WGS sequence"/>
</dbReference>
<dbReference type="PRINTS" id="PR00302">
    <property type="entry name" value="LUPUSLA"/>
</dbReference>
<evidence type="ECO:0000256" key="13">
    <source>
        <dbReference type="SAM" id="Phobius"/>
    </source>
</evidence>
<dbReference type="InterPro" id="IPR006630">
    <property type="entry name" value="La_HTH"/>
</dbReference>
<evidence type="ECO:0000256" key="12">
    <source>
        <dbReference type="SAM" id="MobiDB-lite"/>
    </source>
</evidence>
<dbReference type="AlphaFoldDB" id="A0A9P6WID8"/>
<dbReference type="InterPro" id="IPR012677">
    <property type="entry name" value="Nucleotide-bd_a/b_plait_sf"/>
</dbReference>
<evidence type="ECO:0000256" key="3">
    <source>
        <dbReference type="ARBA" id="ARBA00012132"/>
    </source>
</evidence>
<keyword evidence="4" id="KW-0808">Transferase</keyword>
<dbReference type="SUPFAM" id="SSF54928">
    <property type="entry name" value="RNA-binding domain, RBD"/>
    <property type="match status" value="1"/>
</dbReference>
<feature type="transmembrane region" description="Helical" evidence="13">
    <location>
        <begin position="100"/>
        <end position="119"/>
    </location>
</feature>
<dbReference type="GO" id="GO:0006396">
    <property type="term" value="P:RNA processing"/>
    <property type="evidence" value="ECO:0007669"/>
    <property type="project" value="InterPro"/>
</dbReference>
<evidence type="ECO:0000256" key="9">
    <source>
        <dbReference type="ARBA" id="ARBA00022989"/>
    </source>
</evidence>
<feature type="domain" description="HTH La-type RNA-binding" evidence="15">
    <location>
        <begin position="154"/>
        <end position="244"/>
    </location>
</feature>
<dbReference type="PROSITE" id="PS50961">
    <property type="entry name" value="HTH_LA"/>
    <property type="match status" value="1"/>
</dbReference>
<feature type="transmembrane region" description="Helical" evidence="13">
    <location>
        <begin position="66"/>
        <end position="88"/>
    </location>
</feature>
<dbReference type="GO" id="GO:0003723">
    <property type="term" value="F:RNA binding"/>
    <property type="evidence" value="ECO:0007669"/>
    <property type="project" value="UniProtKB-UniRule"/>
</dbReference>
<feature type="domain" description="RRM" evidence="14">
    <location>
        <begin position="254"/>
        <end position="330"/>
    </location>
</feature>
<dbReference type="GO" id="GO:0005634">
    <property type="term" value="C:nucleus"/>
    <property type="evidence" value="ECO:0007669"/>
    <property type="project" value="InterPro"/>
</dbReference>
<dbReference type="Pfam" id="PF00076">
    <property type="entry name" value="RRM_1"/>
    <property type="match status" value="1"/>
</dbReference>
<keyword evidence="10 13" id="KW-0472">Membrane</keyword>
<evidence type="ECO:0000313" key="17">
    <source>
        <dbReference type="Proteomes" id="UP000697127"/>
    </source>
</evidence>
<keyword evidence="7" id="KW-0256">Endoplasmic reticulum</keyword>
<feature type="compositionally biased region" description="Basic and acidic residues" evidence="12">
    <location>
        <begin position="368"/>
        <end position="390"/>
    </location>
</feature>
<evidence type="ECO:0000259" key="15">
    <source>
        <dbReference type="PROSITE" id="PS50961"/>
    </source>
</evidence>
<dbReference type="Pfam" id="PF05383">
    <property type="entry name" value="La"/>
    <property type="match status" value="1"/>
</dbReference>
<proteinExistence type="inferred from homology"/>
<gene>
    <name evidence="16" type="ORF">C6P40_002474</name>
</gene>
<dbReference type="PROSITE" id="PS50102">
    <property type="entry name" value="RRM"/>
    <property type="match status" value="1"/>
</dbReference>
<feature type="non-terminal residue" evidence="16">
    <location>
        <position position="1"/>
    </location>
</feature>
<evidence type="ECO:0000256" key="6">
    <source>
        <dbReference type="ARBA" id="ARBA00022777"/>
    </source>
</evidence>
<evidence type="ECO:0000313" key="16">
    <source>
        <dbReference type="EMBL" id="KAG0687344.1"/>
    </source>
</evidence>
<keyword evidence="6" id="KW-0418">Kinase</keyword>
<dbReference type="InterPro" id="IPR032974">
    <property type="entry name" value="Polypren_kinase"/>
</dbReference>